<proteinExistence type="predicted"/>
<evidence type="ECO:0000313" key="1">
    <source>
        <dbReference type="EMBL" id="MDX8493115.1"/>
    </source>
</evidence>
<name>A0ABU4Z452_9HYPH</name>
<accession>A0ABU4Z452</accession>
<organism evidence="1 2">
    <name type="scientific">Mesorhizobium captivum</name>
    <dbReference type="NCBI Taxonomy" id="3072319"/>
    <lineage>
        <taxon>Bacteria</taxon>
        <taxon>Pseudomonadati</taxon>
        <taxon>Pseudomonadota</taxon>
        <taxon>Alphaproteobacteria</taxon>
        <taxon>Hyphomicrobiales</taxon>
        <taxon>Phyllobacteriaceae</taxon>
        <taxon>Mesorhizobium</taxon>
    </lineage>
</organism>
<evidence type="ECO:0000313" key="2">
    <source>
        <dbReference type="Proteomes" id="UP001271249"/>
    </source>
</evidence>
<dbReference type="Proteomes" id="UP001271249">
    <property type="component" value="Unassembled WGS sequence"/>
</dbReference>
<keyword evidence="2" id="KW-1185">Reference proteome</keyword>
<dbReference type="RefSeq" id="WP_320227088.1">
    <property type="nucleotide sequence ID" value="NZ_JAVIJC010000015.1"/>
</dbReference>
<gene>
    <name evidence="1" type="ORF">RFN29_16210</name>
</gene>
<dbReference type="EMBL" id="JAVIJC010000015">
    <property type="protein sequence ID" value="MDX8493115.1"/>
    <property type="molecule type" value="Genomic_DNA"/>
</dbReference>
<comment type="caution">
    <text evidence="1">The sequence shown here is derived from an EMBL/GenBank/DDBJ whole genome shotgun (WGS) entry which is preliminary data.</text>
</comment>
<protein>
    <submittedName>
        <fullName evidence="1">Uncharacterized protein</fullName>
    </submittedName>
</protein>
<sequence length="84" mass="9677">MSVDAVPRKVDAEYAIEYLQEHPEAGLCCEDRRWWITPNANETDQQVLLLDVDEAELLKDDPRLRLLSGTAHAGRSLWVVRRMT</sequence>
<reference evidence="1 2" key="1">
    <citation type="submission" date="2023-08" db="EMBL/GenBank/DDBJ databases">
        <title>Implementing the SeqCode for naming new Mesorhizobium species isolated from Vachellia karroo root nodules.</title>
        <authorList>
            <person name="Van Lill M."/>
        </authorList>
    </citation>
    <scope>NUCLEOTIDE SEQUENCE [LARGE SCALE GENOMIC DNA]</scope>
    <source>
        <strain evidence="1 2">VK22B</strain>
    </source>
</reference>